<dbReference type="GO" id="GO:0005737">
    <property type="term" value="C:cytoplasm"/>
    <property type="evidence" value="ECO:0007669"/>
    <property type="project" value="UniProtKB-SubCell"/>
</dbReference>
<evidence type="ECO:0000313" key="5">
    <source>
        <dbReference type="Proteomes" id="UP000054498"/>
    </source>
</evidence>
<organism evidence="4 5">
    <name type="scientific">Monoraphidium neglectum</name>
    <dbReference type="NCBI Taxonomy" id="145388"/>
    <lineage>
        <taxon>Eukaryota</taxon>
        <taxon>Viridiplantae</taxon>
        <taxon>Chlorophyta</taxon>
        <taxon>core chlorophytes</taxon>
        <taxon>Chlorophyceae</taxon>
        <taxon>CS clade</taxon>
        <taxon>Sphaeropleales</taxon>
        <taxon>Selenastraceae</taxon>
        <taxon>Monoraphidium</taxon>
    </lineage>
</organism>
<feature type="domain" description="Exportin-T C-terminal" evidence="3">
    <location>
        <begin position="163"/>
        <end position="374"/>
    </location>
</feature>
<dbReference type="RefSeq" id="XP_013897510.1">
    <property type="nucleotide sequence ID" value="XM_014042056.1"/>
</dbReference>
<dbReference type="GO" id="GO:0016363">
    <property type="term" value="C:nuclear matrix"/>
    <property type="evidence" value="ECO:0007669"/>
    <property type="project" value="TreeGrafter"/>
</dbReference>
<evidence type="ECO:0000259" key="3">
    <source>
        <dbReference type="Pfam" id="PF19282"/>
    </source>
</evidence>
<dbReference type="GeneID" id="25742345"/>
<keyword evidence="5" id="KW-1185">Reference proteome</keyword>
<keyword evidence="1" id="KW-0694">RNA-binding</keyword>
<name>A0A0D2MVY3_9CHLO</name>
<keyword evidence="1" id="KW-0963">Cytoplasm</keyword>
<sequence length="608" mass="62402">MLYELGEGAPEDALKPGTGGLGQLALVLLGSAGALPRGRHRLVALAAMEAAVRYARVVQQQAQQPAIPGVLSLFLEPGRGLGHPSVDVGTRACYLFSRLVKLLRSNLRPYAGDILSSLQPHLVAVATVPPPAAAQPGQSGGGAAGGPAAASSPAALVGGRESSSAKQLAPSTSPVDDRLYVFEAVGLLLGQEDIPLEQQQAALSGLLQPLMRQIEGNLRPAAAGAAAGVVAVAGDAAAARAPPAWLILQALEAIARLNKGFKADMCTRTRPQLGQMFLSCLETAIQVPKALPGHKQLRARFIAFVHRMVESLLAGVLPYLPMALQVLMHTQADAQDTIDVLSLMTQLMTRFKDAMLPLVEAMLPPVAARVAALLGPDWDWSGRQASPPSAAPAPAQAAGGGAAAAAAAAGAQRAAAGQQQQQQEQGGGGGGGSGAEVVATLEEAREKGELQRAYYSFLHGLAHHGLAAALLQAPASVLDSVLASLTQGAASHVDPTVRRTCLQLGGEACVLGLLRASQGLDARDAATAAFVGEVAAALKLLYEKCGDEFAAHLCGRVLPSLGLPQEVQQQLVHHVRESDPKQLKDCLRNVLLQTNAAAAAAAGAGAGR</sequence>
<evidence type="ECO:0000256" key="2">
    <source>
        <dbReference type="SAM" id="MobiDB-lite"/>
    </source>
</evidence>
<dbReference type="GO" id="GO:0005643">
    <property type="term" value="C:nuclear pore"/>
    <property type="evidence" value="ECO:0007669"/>
    <property type="project" value="TreeGrafter"/>
</dbReference>
<dbReference type="Pfam" id="PF19282">
    <property type="entry name" value="Exportin-T"/>
    <property type="match status" value="3"/>
</dbReference>
<dbReference type="AlphaFoldDB" id="A0A0D2MVY3"/>
<evidence type="ECO:0000313" key="4">
    <source>
        <dbReference type="EMBL" id="KIY98490.1"/>
    </source>
</evidence>
<dbReference type="InterPro" id="IPR040017">
    <property type="entry name" value="XPOT"/>
</dbReference>
<keyword evidence="1" id="KW-0820">tRNA-binding</keyword>
<comment type="function">
    <text evidence="1">tRNA nucleus export receptor which facilitates tRNA translocation across the nuclear pore complex.</text>
</comment>
<feature type="domain" description="Exportin-T C-terminal" evidence="3">
    <location>
        <begin position="516"/>
        <end position="591"/>
    </location>
</feature>
<keyword evidence="1" id="KW-0813">Transport</keyword>
<dbReference type="KEGG" id="mng:MNEG_9470"/>
<dbReference type="EMBL" id="KK102168">
    <property type="protein sequence ID" value="KIY98490.1"/>
    <property type="molecule type" value="Genomic_DNA"/>
</dbReference>
<feature type="domain" description="Exportin-T C-terminal" evidence="3">
    <location>
        <begin position="40"/>
        <end position="130"/>
    </location>
</feature>
<dbReference type="STRING" id="145388.A0A0D2MVY3"/>
<dbReference type="OrthoDB" id="26399at2759"/>
<feature type="region of interest" description="Disordered" evidence="2">
    <location>
        <begin position="415"/>
        <end position="435"/>
    </location>
</feature>
<dbReference type="PANTHER" id="PTHR15952">
    <property type="entry name" value="EXPORTIN-T/LOS1"/>
    <property type="match status" value="1"/>
</dbReference>
<dbReference type="InterPro" id="IPR016024">
    <property type="entry name" value="ARM-type_fold"/>
</dbReference>
<keyword evidence="1" id="KW-0539">Nucleus</keyword>
<feature type="compositionally biased region" description="Low complexity" evidence="2">
    <location>
        <begin position="146"/>
        <end position="155"/>
    </location>
</feature>
<feature type="compositionally biased region" description="Low complexity" evidence="2">
    <location>
        <begin position="415"/>
        <end position="424"/>
    </location>
</feature>
<feature type="compositionally biased region" description="Gly residues" evidence="2">
    <location>
        <begin position="425"/>
        <end position="434"/>
    </location>
</feature>
<dbReference type="PANTHER" id="PTHR15952:SF11">
    <property type="entry name" value="EXPORTIN-T"/>
    <property type="match status" value="1"/>
</dbReference>
<dbReference type="Proteomes" id="UP000054498">
    <property type="component" value="Unassembled WGS sequence"/>
</dbReference>
<gene>
    <name evidence="4" type="ORF">MNEG_9470</name>
</gene>
<dbReference type="Gene3D" id="1.25.10.10">
    <property type="entry name" value="Leucine-rich Repeat Variant"/>
    <property type="match status" value="2"/>
</dbReference>
<reference evidence="4 5" key="1">
    <citation type="journal article" date="2013" name="BMC Genomics">
        <title>Reconstruction of the lipid metabolism for the microalga Monoraphidium neglectum from its genome sequence reveals characteristics suitable for biofuel production.</title>
        <authorList>
            <person name="Bogen C."/>
            <person name="Al-Dilaimi A."/>
            <person name="Albersmeier A."/>
            <person name="Wichmann J."/>
            <person name="Grundmann M."/>
            <person name="Rupp O."/>
            <person name="Lauersen K.J."/>
            <person name="Blifernez-Klassen O."/>
            <person name="Kalinowski J."/>
            <person name="Goesmann A."/>
            <person name="Mussgnug J.H."/>
            <person name="Kruse O."/>
        </authorList>
    </citation>
    <scope>NUCLEOTIDE SEQUENCE [LARGE SCALE GENOMIC DNA]</scope>
    <source>
        <strain evidence="4 5">SAG 48.87</strain>
    </source>
</reference>
<comment type="subcellular location">
    <subcellularLocation>
        <location evidence="1">Nucleus</location>
    </subcellularLocation>
    <subcellularLocation>
        <location evidence="1">Cytoplasm</location>
    </subcellularLocation>
    <text evidence="1">Shuttles between the nucleus and the cytoplasm.</text>
</comment>
<comment type="similarity">
    <text evidence="1">Belongs to the exportin family.</text>
</comment>
<dbReference type="GO" id="GO:0031267">
    <property type="term" value="F:small GTPase binding"/>
    <property type="evidence" value="ECO:0007669"/>
    <property type="project" value="InterPro"/>
</dbReference>
<dbReference type="GO" id="GO:0071528">
    <property type="term" value="P:tRNA re-export from nucleus"/>
    <property type="evidence" value="ECO:0007669"/>
    <property type="project" value="UniProtKB-UniRule"/>
</dbReference>
<protein>
    <recommendedName>
        <fullName evidence="1">Exportin-T</fullName>
    </recommendedName>
    <alternativeName>
        <fullName evidence="1">Exportin(tRNA)</fullName>
    </alternativeName>
    <alternativeName>
        <fullName evidence="1">tRNA exportin</fullName>
    </alternativeName>
</protein>
<dbReference type="InterPro" id="IPR011989">
    <property type="entry name" value="ARM-like"/>
</dbReference>
<dbReference type="SUPFAM" id="SSF48371">
    <property type="entry name" value="ARM repeat"/>
    <property type="match status" value="1"/>
</dbReference>
<dbReference type="GO" id="GO:0000049">
    <property type="term" value="F:tRNA binding"/>
    <property type="evidence" value="ECO:0007669"/>
    <property type="project" value="UniProtKB-UniRule"/>
</dbReference>
<proteinExistence type="inferred from homology"/>
<feature type="region of interest" description="Disordered" evidence="2">
    <location>
        <begin position="133"/>
        <end position="156"/>
    </location>
</feature>
<dbReference type="InterPro" id="IPR045546">
    <property type="entry name" value="Exportin-T_C"/>
</dbReference>
<accession>A0A0D2MVY3</accession>
<evidence type="ECO:0000256" key="1">
    <source>
        <dbReference type="RuleBase" id="RU366037"/>
    </source>
</evidence>